<dbReference type="Pfam" id="PF02582">
    <property type="entry name" value="DUF155"/>
    <property type="match status" value="1"/>
</dbReference>
<evidence type="ECO:0000256" key="1">
    <source>
        <dbReference type="ARBA" id="ARBA00008306"/>
    </source>
</evidence>
<dbReference type="InterPro" id="IPR003734">
    <property type="entry name" value="DUF155"/>
</dbReference>
<organism evidence="4 5">
    <name type="scientific">Dendrobium chrysotoxum</name>
    <name type="common">Orchid</name>
    <dbReference type="NCBI Taxonomy" id="161865"/>
    <lineage>
        <taxon>Eukaryota</taxon>
        <taxon>Viridiplantae</taxon>
        <taxon>Streptophyta</taxon>
        <taxon>Embryophyta</taxon>
        <taxon>Tracheophyta</taxon>
        <taxon>Spermatophyta</taxon>
        <taxon>Magnoliopsida</taxon>
        <taxon>Liliopsida</taxon>
        <taxon>Asparagales</taxon>
        <taxon>Orchidaceae</taxon>
        <taxon>Epidendroideae</taxon>
        <taxon>Malaxideae</taxon>
        <taxon>Dendrobiinae</taxon>
        <taxon>Dendrobium</taxon>
    </lineage>
</organism>
<accession>A0AAV7FMB4</accession>
<dbReference type="AlphaFoldDB" id="A0AAV7FMB4"/>
<comment type="similarity">
    <text evidence="1">Belongs to the RMD1/sif2 family.</text>
</comment>
<dbReference type="InterPro" id="IPR051624">
    <property type="entry name" value="RMD1/Sad1-interacting"/>
</dbReference>
<keyword evidence="2" id="KW-1133">Transmembrane helix</keyword>
<keyword evidence="2" id="KW-0472">Membrane</keyword>
<keyword evidence="5" id="KW-1185">Reference proteome</keyword>
<protein>
    <recommendedName>
        <fullName evidence="3">DUF155 domain-containing protein</fullName>
    </recommendedName>
</protein>
<feature type="transmembrane region" description="Helical" evidence="2">
    <location>
        <begin position="399"/>
        <end position="416"/>
    </location>
</feature>
<keyword evidence="2" id="KW-0812">Transmembrane</keyword>
<proteinExistence type="inferred from homology"/>
<dbReference type="PANTHER" id="PTHR16255">
    <property type="entry name" value="REQUIRED FOR MEIOTIC NUCLEAR DIVISION PROTEIN 1 HOMOLOG"/>
    <property type="match status" value="1"/>
</dbReference>
<evidence type="ECO:0000313" key="4">
    <source>
        <dbReference type="EMBL" id="KAH0436593.1"/>
    </source>
</evidence>
<sequence length="450" mass="51712">MEMVDAIAELKRFPKLPYHCGERASKRGSESLMGRWRAWSQFRQLKASSRRPSSPSPRPISASLDRLPRLQTHGFASRLLRLFSTISAVSDSYDGGFGVGHHEHIQKSEWDSHEDEGTSRYIPVKAYFLSTSIDLKSMQIENACYVIPPSSRSSNYVALRYSDYPLDIGINENGDNCRYVVVFQYGSAVLFNIADHEAEHYLDIVRKHAHGLLPEMRKDDYAVVEKPQLTSWMHGGADYIALKSLDMDGIRIICNVLGQSIALDHYIEQVDDMVEEFTDINRGMEKTGSFTMKRKKLFQLVGKANSNLADVIIKLGLFDRSEIAWKNANYAQILEYLREEYELAQRFGSLNFKLKFVEHNIHFLQEVLQNKKSDLLEWVIIILLLIENIISMYEILKTSTIAIIIFILSLFFLMFLKKICIGKLFSTNFKKNIFSTIILQNIKKIIPNET</sequence>
<evidence type="ECO:0000256" key="2">
    <source>
        <dbReference type="SAM" id="Phobius"/>
    </source>
</evidence>
<dbReference type="PANTHER" id="PTHR16255:SF21">
    <property type="entry name" value="OS01G0764300 PROTEIN"/>
    <property type="match status" value="1"/>
</dbReference>
<reference evidence="4 5" key="1">
    <citation type="journal article" date="2021" name="Hortic Res">
        <title>Chromosome-scale assembly of the Dendrobium chrysotoxum genome enhances the understanding of orchid evolution.</title>
        <authorList>
            <person name="Zhang Y."/>
            <person name="Zhang G.Q."/>
            <person name="Zhang D."/>
            <person name="Liu X.D."/>
            <person name="Xu X.Y."/>
            <person name="Sun W.H."/>
            <person name="Yu X."/>
            <person name="Zhu X."/>
            <person name="Wang Z.W."/>
            <person name="Zhao X."/>
            <person name="Zhong W.Y."/>
            <person name="Chen H."/>
            <person name="Yin W.L."/>
            <person name="Huang T."/>
            <person name="Niu S.C."/>
            <person name="Liu Z.J."/>
        </authorList>
    </citation>
    <scope>NUCLEOTIDE SEQUENCE [LARGE SCALE GENOMIC DNA]</scope>
    <source>
        <strain evidence="4">Lindl</strain>
    </source>
</reference>
<name>A0AAV7FMB4_DENCH</name>
<dbReference type="EMBL" id="JAGFBR010000747">
    <property type="protein sequence ID" value="KAH0436593.1"/>
    <property type="molecule type" value="Genomic_DNA"/>
</dbReference>
<evidence type="ECO:0000313" key="5">
    <source>
        <dbReference type="Proteomes" id="UP000775213"/>
    </source>
</evidence>
<comment type="caution">
    <text evidence="4">The sequence shown here is derived from an EMBL/GenBank/DDBJ whole genome shotgun (WGS) entry which is preliminary data.</text>
</comment>
<dbReference type="Proteomes" id="UP000775213">
    <property type="component" value="Unassembled WGS sequence"/>
</dbReference>
<evidence type="ECO:0000259" key="3">
    <source>
        <dbReference type="Pfam" id="PF02582"/>
    </source>
</evidence>
<feature type="domain" description="DUF155" evidence="3">
    <location>
        <begin position="180"/>
        <end position="351"/>
    </location>
</feature>
<gene>
    <name evidence="4" type="ORF">IEQ34_026375</name>
</gene>
<dbReference type="GO" id="GO:0005739">
    <property type="term" value="C:mitochondrion"/>
    <property type="evidence" value="ECO:0007669"/>
    <property type="project" value="UniProtKB-ARBA"/>
</dbReference>